<sequence length="119" mass="12647">MERIHYAGDAVTTGTAIAHALLDYARALALVEASDTVEIPVVRDDGSVARATFLIGPASQLIAESVEPVESADGAREELESQELVDDLARRAARLGHARPVFDDVFDDDQGSTLGTDVI</sequence>
<dbReference type="EMBL" id="CP162511">
    <property type="protein sequence ID" value="XDI05676.1"/>
    <property type="molecule type" value="Genomic_DNA"/>
</dbReference>
<gene>
    <name evidence="1" type="ORF">ABFY20_00890</name>
</gene>
<dbReference type="RefSeq" id="WP_368498065.1">
    <property type="nucleotide sequence ID" value="NZ_CP162511.1"/>
</dbReference>
<evidence type="ECO:0000313" key="1">
    <source>
        <dbReference type="EMBL" id="XDI05676.1"/>
    </source>
</evidence>
<dbReference type="AlphaFoldDB" id="A0AB39BHR4"/>
<organism evidence="1">
    <name type="scientific">Herbiconiux sp. A18JL235</name>
    <dbReference type="NCBI Taxonomy" id="3152363"/>
    <lineage>
        <taxon>Bacteria</taxon>
        <taxon>Bacillati</taxon>
        <taxon>Actinomycetota</taxon>
        <taxon>Actinomycetes</taxon>
        <taxon>Micrococcales</taxon>
        <taxon>Microbacteriaceae</taxon>
        <taxon>Herbiconiux</taxon>
    </lineage>
</organism>
<protein>
    <submittedName>
        <fullName evidence="1">Uncharacterized protein</fullName>
    </submittedName>
</protein>
<reference evidence="1" key="1">
    <citation type="submission" date="2024-05" db="EMBL/GenBank/DDBJ databases">
        <title>Herbiconiux sp. A18JL235.</title>
        <authorList>
            <person name="Zhang G."/>
        </authorList>
    </citation>
    <scope>NUCLEOTIDE SEQUENCE</scope>
    <source>
        <strain evidence="1">A18JL235</strain>
    </source>
</reference>
<name>A0AB39BHR4_9MICO</name>
<accession>A0AB39BHR4</accession>
<proteinExistence type="predicted"/>